<feature type="non-terminal residue" evidence="2">
    <location>
        <position position="1"/>
    </location>
</feature>
<evidence type="ECO:0000313" key="2">
    <source>
        <dbReference type="EMBL" id="CEK84326.1"/>
    </source>
</evidence>
<feature type="region of interest" description="Disordered" evidence="1">
    <location>
        <begin position="53"/>
        <end position="82"/>
    </location>
</feature>
<sequence>TDKQKRDEGASREETWAHTQRWGCELSYGWAHMGKTQSPEVGAQVKLHVLTASRHANNPMHRKTGEPSRGLNPGQKFLPNGDKLCTVHSEIEMGKVSPSRAM</sequence>
<evidence type="ECO:0000256" key="1">
    <source>
        <dbReference type="SAM" id="MobiDB-lite"/>
    </source>
</evidence>
<accession>A0A0B7AWB1</accession>
<reference evidence="2" key="1">
    <citation type="submission" date="2014-12" db="EMBL/GenBank/DDBJ databases">
        <title>Insight into the proteome of Arion vulgaris.</title>
        <authorList>
            <person name="Aradska J."/>
            <person name="Bulat T."/>
            <person name="Smidak R."/>
            <person name="Sarate P."/>
            <person name="Gangsoo J."/>
            <person name="Sialana F."/>
            <person name="Bilban M."/>
            <person name="Lubec G."/>
        </authorList>
    </citation>
    <scope>NUCLEOTIDE SEQUENCE</scope>
    <source>
        <tissue evidence="2">Skin</tissue>
    </source>
</reference>
<protein>
    <submittedName>
        <fullName evidence="2">Uncharacterized protein</fullName>
    </submittedName>
</protein>
<dbReference type="EMBL" id="HACG01037461">
    <property type="protein sequence ID" value="CEK84326.1"/>
    <property type="molecule type" value="Transcribed_RNA"/>
</dbReference>
<gene>
    <name evidence="2" type="primary">ORF142065</name>
</gene>
<name>A0A0B7AWB1_9EUPU</name>
<organism evidence="2">
    <name type="scientific">Arion vulgaris</name>
    <dbReference type="NCBI Taxonomy" id="1028688"/>
    <lineage>
        <taxon>Eukaryota</taxon>
        <taxon>Metazoa</taxon>
        <taxon>Spiralia</taxon>
        <taxon>Lophotrochozoa</taxon>
        <taxon>Mollusca</taxon>
        <taxon>Gastropoda</taxon>
        <taxon>Heterobranchia</taxon>
        <taxon>Euthyneura</taxon>
        <taxon>Panpulmonata</taxon>
        <taxon>Eupulmonata</taxon>
        <taxon>Stylommatophora</taxon>
        <taxon>Helicina</taxon>
        <taxon>Arionoidea</taxon>
        <taxon>Arionidae</taxon>
        <taxon>Arion</taxon>
    </lineage>
</organism>
<dbReference type="AlphaFoldDB" id="A0A0B7AWB1"/>
<proteinExistence type="predicted"/>